<keyword evidence="2" id="KW-1185">Reference proteome</keyword>
<sequence length="62" mass="7309">MILARKILIYNNYKKITFIILTLRSPDDNILLVLVIKYQIHLMTGETLAFLPDDEQSIWMLT</sequence>
<accession>A0ABT9WBY0</accession>
<gene>
    <name evidence="1" type="ORF">J2T19_002205</name>
</gene>
<comment type="caution">
    <text evidence="1">The sequence shown here is derived from an EMBL/GenBank/DDBJ whole genome shotgun (WGS) entry which is preliminary data.</text>
</comment>
<evidence type="ECO:0000313" key="2">
    <source>
        <dbReference type="Proteomes" id="UP001233836"/>
    </source>
</evidence>
<proteinExistence type="predicted"/>
<reference evidence="1 2" key="1">
    <citation type="submission" date="2023-07" db="EMBL/GenBank/DDBJ databases">
        <title>Sorghum-associated microbial communities from plants grown in Nebraska, USA.</title>
        <authorList>
            <person name="Schachtman D."/>
        </authorList>
    </citation>
    <scope>NUCLEOTIDE SEQUENCE [LARGE SCALE GENOMIC DNA]</scope>
    <source>
        <strain evidence="1 2">DS1314</strain>
    </source>
</reference>
<dbReference type="EMBL" id="JAUSTI010000005">
    <property type="protein sequence ID" value="MDQ0170757.1"/>
    <property type="molecule type" value="Genomic_DNA"/>
</dbReference>
<dbReference type="Proteomes" id="UP001233836">
    <property type="component" value="Unassembled WGS sequence"/>
</dbReference>
<evidence type="ECO:0000313" key="1">
    <source>
        <dbReference type="EMBL" id="MDQ0170757.1"/>
    </source>
</evidence>
<name>A0ABT9WBY0_9BACL</name>
<organism evidence="1 2">
    <name type="scientific">Paenibacillus tundrae</name>
    <dbReference type="NCBI Taxonomy" id="528187"/>
    <lineage>
        <taxon>Bacteria</taxon>
        <taxon>Bacillati</taxon>
        <taxon>Bacillota</taxon>
        <taxon>Bacilli</taxon>
        <taxon>Bacillales</taxon>
        <taxon>Paenibacillaceae</taxon>
        <taxon>Paenibacillus</taxon>
    </lineage>
</organism>
<protein>
    <submittedName>
        <fullName evidence="1">Uncharacterized protein</fullName>
    </submittedName>
</protein>